<organism evidence="1 2">
    <name type="scientific">Ciona intestinalis</name>
    <name type="common">Transparent sea squirt</name>
    <name type="synonym">Ascidia intestinalis</name>
    <dbReference type="NCBI Taxonomy" id="7719"/>
    <lineage>
        <taxon>Eukaryota</taxon>
        <taxon>Metazoa</taxon>
        <taxon>Chordata</taxon>
        <taxon>Tunicata</taxon>
        <taxon>Ascidiacea</taxon>
        <taxon>Phlebobranchia</taxon>
        <taxon>Cionidae</taxon>
        <taxon>Ciona</taxon>
    </lineage>
</organism>
<evidence type="ECO:0000313" key="2">
    <source>
        <dbReference type="Proteomes" id="UP000008144"/>
    </source>
</evidence>
<name>H2XU52_CIOIN</name>
<dbReference type="EMBL" id="EAAA01001737">
    <property type="status" value="NOT_ANNOTATED_CDS"/>
    <property type="molecule type" value="Genomic_DNA"/>
</dbReference>
<proteinExistence type="predicted"/>
<dbReference type="InParanoid" id="H2XU52"/>
<evidence type="ECO:0000313" key="1">
    <source>
        <dbReference type="Ensembl" id="ENSCINP00000033186.1"/>
    </source>
</evidence>
<reference evidence="2" key="1">
    <citation type="journal article" date="2002" name="Science">
        <title>The draft genome of Ciona intestinalis: insights into chordate and vertebrate origins.</title>
        <authorList>
            <person name="Dehal P."/>
            <person name="Satou Y."/>
            <person name="Campbell R.K."/>
            <person name="Chapman J."/>
            <person name="Degnan B."/>
            <person name="De Tomaso A."/>
            <person name="Davidson B."/>
            <person name="Di Gregorio A."/>
            <person name="Gelpke M."/>
            <person name="Goodstein D.M."/>
            <person name="Harafuji N."/>
            <person name="Hastings K.E."/>
            <person name="Ho I."/>
            <person name="Hotta K."/>
            <person name="Huang W."/>
            <person name="Kawashima T."/>
            <person name="Lemaire P."/>
            <person name="Martinez D."/>
            <person name="Meinertzhagen I.A."/>
            <person name="Necula S."/>
            <person name="Nonaka M."/>
            <person name="Putnam N."/>
            <person name="Rash S."/>
            <person name="Saiga H."/>
            <person name="Satake M."/>
            <person name="Terry A."/>
            <person name="Yamada L."/>
            <person name="Wang H.G."/>
            <person name="Awazu S."/>
            <person name="Azumi K."/>
            <person name="Boore J."/>
            <person name="Branno M."/>
            <person name="Chin-Bow S."/>
            <person name="DeSantis R."/>
            <person name="Doyle S."/>
            <person name="Francino P."/>
            <person name="Keys D.N."/>
            <person name="Haga S."/>
            <person name="Hayashi H."/>
            <person name="Hino K."/>
            <person name="Imai K.S."/>
            <person name="Inaba K."/>
            <person name="Kano S."/>
            <person name="Kobayashi K."/>
            <person name="Kobayashi M."/>
            <person name="Lee B.I."/>
            <person name="Makabe K.W."/>
            <person name="Manohar C."/>
            <person name="Matassi G."/>
            <person name="Medina M."/>
            <person name="Mochizuki Y."/>
            <person name="Mount S."/>
            <person name="Morishita T."/>
            <person name="Miura S."/>
            <person name="Nakayama A."/>
            <person name="Nishizaka S."/>
            <person name="Nomoto H."/>
            <person name="Ohta F."/>
            <person name="Oishi K."/>
            <person name="Rigoutsos I."/>
            <person name="Sano M."/>
            <person name="Sasaki A."/>
            <person name="Sasakura Y."/>
            <person name="Shoguchi E."/>
            <person name="Shin-i T."/>
            <person name="Spagnuolo A."/>
            <person name="Stainier D."/>
            <person name="Suzuki M.M."/>
            <person name="Tassy O."/>
            <person name="Takatori N."/>
            <person name="Tokuoka M."/>
            <person name="Yagi K."/>
            <person name="Yoshizaki F."/>
            <person name="Wada S."/>
            <person name="Zhang C."/>
            <person name="Hyatt P.D."/>
            <person name="Larimer F."/>
            <person name="Detter C."/>
            <person name="Doggett N."/>
            <person name="Glavina T."/>
            <person name="Hawkins T."/>
            <person name="Richardson P."/>
            <person name="Lucas S."/>
            <person name="Kohara Y."/>
            <person name="Levine M."/>
            <person name="Satoh N."/>
            <person name="Rokhsar D.S."/>
        </authorList>
    </citation>
    <scope>NUCLEOTIDE SEQUENCE [LARGE SCALE GENOMIC DNA]</scope>
</reference>
<reference evidence="1" key="2">
    <citation type="journal article" date="2008" name="Genome Biol.">
        <title>Improved genome assembly and evidence-based global gene model set for the chordate Ciona intestinalis: new insight into intron and operon populations.</title>
        <authorList>
            <person name="Satou Y."/>
            <person name="Mineta K."/>
            <person name="Ogasawara M."/>
            <person name="Sasakura Y."/>
            <person name="Shoguchi E."/>
            <person name="Ueno K."/>
            <person name="Yamada L."/>
            <person name="Matsumoto J."/>
            <person name="Wasserscheid J."/>
            <person name="Dewar K."/>
            <person name="Wiley G.B."/>
            <person name="Macmil S.L."/>
            <person name="Roe B.A."/>
            <person name="Zeller R.W."/>
            <person name="Hastings K.E."/>
            <person name="Lemaire P."/>
            <person name="Lindquist E."/>
            <person name="Endo T."/>
            <person name="Hotta K."/>
            <person name="Inaba K."/>
        </authorList>
    </citation>
    <scope>NUCLEOTIDE SEQUENCE [LARGE SCALE GENOMIC DNA]</scope>
    <source>
        <strain evidence="1">wild type</strain>
    </source>
</reference>
<dbReference type="HOGENOM" id="CLU_2605328_0_0_1"/>
<dbReference type="AlphaFoldDB" id="H2XU52"/>
<dbReference type="Proteomes" id="UP000008144">
    <property type="component" value="Chromosome 3"/>
</dbReference>
<reference evidence="1" key="3">
    <citation type="submission" date="2025-08" db="UniProtKB">
        <authorList>
            <consortium name="Ensembl"/>
        </authorList>
    </citation>
    <scope>IDENTIFICATION</scope>
</reference>
<dbReference type="Ensembl" id="ENSCINT00000032505.1">
    <property type="protein sequence ID" value="ENSCINP00000033186.1"/>
    <property type="gene ID" value="ENSCING00000018749.1"/>
</dbReference>
<protein>
    <submittedName>
        <fullName evidence="1">Uncharacterized protein</fullName>
    </submittedName>
</protein>
<accession>H2XU52</accession>
<keyword evidence="2" id="KW-1185">Reference proteome</keyword>
<reference evidence="1" key="4">
    <citation type="submission" date="2025-09" db="UniProtKB">
        <authorList>
            <consortium name="Ensembl"/>
        </authorList>
    </citation>
    <scope>IDENTIFICATION</scope>
</reference>
<sequence length="79" mass="9594">MLECVSQLNARTRQLSFIHFRASLIFYYHAQHNGKKTDRNRMQYEFRMLRDFYTFNQVDITTILNQNMSHELKCTSEVI</sequence>